<evidence type="ECO:0000313" key="2">
    <source>
        <dbReference type="Proteomes" id="UP001431783"/>
    </source>
</evidence>
<reference evidence="1 2" key="1">
    <citation type="submission" date="2023-03" db="EMBL/GenBank/DDBJ databases">
        <title>Genome insight into feeding habits of ladybird beetles.</title>
        <authorList>
            <person name="Li H.-S."/>
            <person name="Huang Y.-H."/>
            <person name="Pang H."/>
        </authorList>
    </citation>
    <scope>NUCLEOTIDE SEQUENCE [LARGE SCALE GENOMIC DNA]</scope>
    <source>
        <strain evidence="1">SYSU_2023b</strain>
        <tissue evidence="1">Whole body</tissue>
    </source>
</reference>
<keyword evidence="2" id="KW-1185">Reference proteome</keyword>
<dbReference type="EMBL" id="JARQZJ010000032">
    <property type="protein sequence ID" value="KAK9875108.1"/>
    <property type="molecule type" value="Genomic_DNA"/>
</dbReference>
<proteinExistence type="predicted"/>
<evidence type="ECO:0000313" key="1">
    <source>
        <dbReference type="EMBL" id="KAK9875108.1"/>
    </source>
</evidence>
<sequence length="121" mass="13975">MPARKPRRPRRCKNVLWPEGATAEVTGMVGVIVLRRSVVDHYVGIRNEALCTNVEACRVAPPIFSWLKSSSDFIKCIENFDFVDVTLCPSGLPTDFDLPFLKFPYRQNIPSYFWRLLIPWM</sequence>
<accession>A0AAW1TXV9</accession>
<dbReference type="AlphaFoldDB" id="A0AAW1TXV9"/>
<name>A0AAW1TXV9_9CUCU</name>
<protein>
    <submittedName>
        <fullName evidence="1">Uncharacterized protein</fullName>
    </submittedName>
</protein>
<comment type="caution">
    <text evidence="1">The sequence shown here is derived from an EMBL/GenBank/DDBJ whole genome shotgun (WGS) entry which is preliminary data.</text>
</comment>
<organism evidence="1 2">
    <name type="scientific">Henosepilachna vigintioctopunctata</name>
    <dbReference type="NCBI Taxonomy" id="420089"/>
    <lineage>
        <taxon>Eukaryota</taxon>
        <taxon>Metazoa</taxon>
        <taxon>Ecdysozoa</taxon>
        <taxon>Arthropoda</taxon>
        <taxon>Hexapoda</taxon>
        <taxon>Insecta</taxon>
        <taxon>Pterygota</taxon>
        <taxon>Neoptera</taxon>
        <taxon>Endopterygota</taxon>
        <taxon>Coleoptera</taxon>
        <taxon>Polyphaga</taxon>
        <taxon>Cucujiformia</taxon>
        <taxon>Coccinelloidea</taxon>
        <taxon>Coccinellidae</taxon>
        <taxon>Epilachninae</taxon>
        <taxon>Epilachnini</taxon>
        <taxon>Henosepilachna</taxon>
    </lineage>
</organism>
<dbReference type="Proteomes" id="UP001431783">
    <property type="component" value="Unassembled WGS sequence"/>
</dbReference>
<gene>
    <name evidence="1" type="ORF">WA026_005902</name>
</gene>